<evidence type="ECO:0000313" key="2">
    <source>
        <dbReference type="Proteomes" id="UP001501777"/>
    </source>
</evidence>
<sequence>MQSTVVSLRPVEVAADAPGIPRTLNIEPWTIFVGTERINAPAVRPPAYR</sequence>
<protein>
    <submittedName>
        <fullName evidence="1">Uncharacterized protein</fullName>
    </submittedName>
</protein>
<accession>A0ABN3NHP2</accession>
<dbReference type="Proteomes" id="UP001501777">
    <property type="component" value="Unassembled WGS sequence"/>
</dbReference>
<keyword evidence="2" id="KW-1185">Reference proteome</keyword>
<proteinExistence type="predicted"/>
<comment type="caution">
    <text evidence="1">The sequence shown here is derived from an EMBL/GenBank/DDBJ whole genome shotgun (WGS) entry which is preliminary data.</text>
</comment>
<dbReference type="EMBL" id="BAAASG010000029">
    <property type="protein sequence ID" value="GAA2522437.1"/>
    <property type="molecule type" value="Genomic_DNA"/>
</dbReference>
<organism evidence="1 2">
    <name type="scientific">Streptomyces longisporus</name>
    <dbReference type="NCBI Taxonomy" id="1948"/>
    <lineage>
        <taxon>Bacteria</taxon>
        <taxon>Bacillati</taxon>
        <taxon>Actinomycetota</taxon>
        <taxon>Actinomycetes</taxon>
        <taxon>Kitasatosporales</taxon>
        <taxon>Streptomycetaceae</taxon>
        <taxon>Streptomyces</taxon>
    </lineage>
</organism>
<name>A0ABN3NHP2_STRLO</name>
<gene>
    <name evidence="1" type="ORF">GCM10010276_86770</name>
</gene>
<reference evidence="1 2" key="1">
    <citation type="journal article" date="2019" name="Int. J. Syst. Evol. Microbiol.">
        <title>The Global Catalogue of Microorganisms (GCM) 10K type strain sequencing project: providing services to taxonomists for standard genome sequencing and annotation.</title>
        <authorList>
            <consortium name="The Broad Institute Genomics Platform"/>
            <consortium name="The Broad Institute Genome Sequencing Center for Infectious Disease"/>
            <person name="Wu L."/>
            <person name="Ma J."/>
        </authorList>
    </citation>
    <scope>NUCLEOTIDE SEQUENCE [LARGE SCALE GENOMIC DNA]</scope>
    <source>
        <strain evidence="1 2">JCM 4395</strain>
    </source>
</reference>
<evidence type="ECO:0000313" key="1">
    <source>
        <dbReference type="EMBL" id="GAA2522437.1"/>
    </source>
</evidence>